<evidence type="ECO:0000256" key="1">
    <source>
        <dbReference type="SAM" id="MobiDB-lite"/>
    </source>
</evidence>
<dbReference type="KEGG" id="sva:SVA_0297"/>
<sequence length="54" mass="6337">MCYEYWRFGRKETDEERARREADAAIERARTERKPKPKAPAEERPVTAEEPATG</sequence>
<proteinExistence type="predicted"/>
<dbReference type="AlphaFoldDB" id="A0A1B4V0B2"/>
<dbReference type="Proteomes" id="UP000218899">
    <property type="component" value="Chromosome"/>
</dbReference>
<protein>
    <submittedName>
        <fullName evidence="2">Uncharacterized protein</fullName>
    </submittedName>
</protein>
<feature type="compositionally biased region" description="Basic and acidic residues" evidence="1">
    <location>
        <begin position="12"/>
        <end position="47"/>
    </location>
</feature>
<evidence type="ECO:0000313" key="3">
    <source>
        <dbReference type="Proteomes" id="UP000218899"/>
    </source>
</evidence>
<evidence type="ECO:0000313" key="2">
    <source>
        <dbReference type="EMBL" id="BAU46879.1"/>
    </source>
</evidence>
<keyword evidence="3" id="KW-1185">Reference proteome</keyword>
<dbReference type="RefSeq" id="WP_169923919.1">
    <property type="nucleotide sequence ID" value="NZ_AP014936.1"/>
</dbReference>
<reference evidence="2 3" key="1">
    <citation type="submission" date="2015-08" db="EMBL/GenBank/DDBJ databases">
        <title>Complete genome sequence of Sulfurifustis variabilis.</title>
        <authorList>
            <person name="Miura A."/>
            <person name="Kojima H."/>
            <person name="Fukui M."/>
        </authorList>
    </citation>
    <scope>NUCLEOTIDE SEQUENCE [LARGE SCALE GENOMIC DNA]</scope>
    <source>
        <strain evidence="3">skN76</strain>
    </source>
</reference>
<name>A0A1B4V0B2_9GAMM</name>
<gene>
    <name evidence="2" type="ORF">SVA_0297</name>
</gene>
<organism evidence="2 3">
    <name type="scientific">Sulfurifustis variabilis</name>
    <dbReference type="NCBI Taxonomy" id="1675686"/>
    <lineage>
        <taxon>Bacteria</taxon>
        <taxon>Pseudomonadati</taxon>
        <taxon>Pseudomonadota</taxon>
        <taxon>Gammaproteobacteria</taxon>
        <taxon>Acidiferrobacterales</taxon>
        <taxon>Acidiferrobacteraceae</taxon>
        <taxon>Sulfurifustis</taxon>
    </lineage>
</organism>
<feature type="region of interest" description="Disordered" evidence="1">
    <location>
        <begin position="12"/>
        <end position="54"/>
    </location>
</feature>
<dbReference type="EMBL" id="AP014936">
    <property type="protein sequence ID" value="BAU46879.1"/>
    <property type="molecule type" value="Genomic_DNA"/>
</dbReference>
<accession>A0A1B4V0B2</accession>